<reference evidence="3 4" key="2">
    <citation type="submission" date="2018-11" db="EMBL/GenBank/DDBJ databases">
        <authorList>
            <consortium name="Pathogen Informatics"/>
        </authorList>
    </citation>
    <scope>NUCLEOTIDE SEQUENCE [LARGE SCALE GENOMIC DNA]</scope>
</reference>
<keyword evidence="4" id="KW-1185">Reference proteome</keyword>
<feature type="compositionally biased region" description="Polar residues" evidence="1">
    <location>
        <begin position="64"/>
        <end position="85"/>
    </location>
</feature>
<protein>
    <submittedName>
        <fullName evidence="5">RxLR effector protein</fullName>
    </submittedName>
</protein>
<organism evidence="5">
    <name type="scientific">Nippostrongylus brasiliensis</name>
    <name type="common">Rat hookworm</name>
    <dbReference type="NCBI Taxonomy" id="27835"/>
    <lineage>
        <taxon>Eukaryota</taxon>
        <taxon>Metazoa</taxon>
        <taxon>Ecdysozoa</taxon>
        <taxon>Nematoda</taxon>
        <taxon>Chromadorea</taxon>
        <taxon>Rhabditida</taxon>
        <taxon>Rhabditina</taxon>
        <taxon>Rhabditomorpha</taxon>
        <taxon>Strongyloidea</taxon>
        <taxon>Heligmosomidae</taxon>
        <taxon>Nippostrongylus</taxon>
    </lineage>
</organism>
<dbReference type="WBParaSite" id="NBR_0001607101-mRNA-1">
    <property type="protein sequence ID" value="NBR_0001607101-mRNA-1"/>
    <property type="gene ID" value="NBR_0001607101"/>
</dbReference>
<dbReference type="OMA" id="FNGDMNL"/>
<evidence type="ECO:0000256" key="1">
    <source>
        <dbReference type="SAM" id="MobiDB-lite"/>
    </source>
</evidence>
<keyword evidence="2" id="KW-0732">Signal</keyword>
<evidence type="ECO:0000313" key="4">
    <source>
        <dbReference type="Proteomes" id="UP000271162"/>
    </source>
</evidence>
<dbReference type="EMBL" id="UYSL01022021">
    <property type="protein sequence ID" value="VDL79666.1"/>
    <property type="molecule type" value="Genomic_DNA"/>
</dbReference>
<dbReference type="AlphaFoldDB" id="A0A0N4YGW7"/>
<feature type="region of interest" description="Disordered" evidence="1">
    <location>
        <begin position="64"/>
        <end position="91"/>
    </location>
</feature>
<accession>A0A0N4YGW7</accession>
<reference evidence="5" key="1">
    <citation type="submission" date="2017-02" db="UniProtKB">
        <authorList>
            <consortium name="WormBaseParasite"/>
        </authorList>
    </citation>
    <scope>IDENTIFICATION</scope>
</reference>
<proteinExistence type="predicted"/>
<evidence type="ECO:0000256" key="2">
    <source>
        <dbReference type="SAM" id="SignalP"/>
    </source>
</evidence>
<feature type="signal peptide" evidence="2">
    <location>
        <begin position="1"/>
        <end position="21"/>
    </location>
</feature>
<evidence type="ECO:0000313" key="3">
    <source>
        <dbReference type="EMBL" id="VDL79666.1"/>
    </source>
</evidence>
<sequence>MRTDKLAIAILCLLFVDFAAGLSAKAKESLTRANPGIDLEARRERLKRIGEFIAAKIAENATAQEATVENSPSVTLESNNSSTIDPSEPGIEEINVREGVADYLFNGDMNLSE</sequence>
<evidence type="ECO:0000313" key="5">
    <source>
        <dbReference type="WBParaSite" id="NBR_0001607101-mRNA-1"/>
    </source>
</evidence>
<feature type="chain" id="PRO_5043125647" evidence="2">
    <location>
        <begin position="22"/>
        <end position="113"/>
    </location>
</feature>
<dbReference type="Proteomes" id="UP000271162">
    <property type="component" value="Unassembled WGS sequence"/>
</dbReference>
<name>A0A0N4YGW7_NIPBR</name>
<gene>
    <name evidence="3" type="ORF">NBR_LOCUS16072</name>
</gene>